<dbReference type="GO" id="GO:0016791">
    <property type="term" value="F:phosphatase activity"/>
    <property type="evidence" value="ECO:0007669"/>
    <property type="project" value="UniProtKB-ARBA"/>
</dbReference>
<dbReference type="SFLD" id="SFLDG01129">
    <property type="entry name" value="C1.5:_HAD__Beta-PGM__Phosphata"/>
    <property type="match status" value="1"/>
</dbReference>
<organism evidence="3 4">
    <name type="scientific">Ophiocordyceps sinensis</name>
    <dbReference type="NCBI Taxonomy" id="72228"/>
    <lineage>
        <taxon>Eukaryota</taxon>
        <taxon>Fungi</taxon>
        <taxon>Dikarya</taxon>
        <taxon>Ascomycota</taxon>
        <taxon>Pezizomycotina</taxon>
        <taxon>Sordariomycetes</taxon>
        <taxon>Hypocreomycetidae</taxon>
        <taxon>Hypocreales</taxon>
        <taxon>Ophiocordycipitaceae</taxon>
        <taxon>Ophiocordyceps</taxon>
    </lineage>
</organism>
<dbReference type="SUPFAM" id="SSF56784">
    <property type="entry name" value="HAD-like"/>
    <property type="match status" value="1"/>
</dbReference>
<dbReference type="PANTHER" id="PTHR43316">
    <property type="entry name" value="HYDROLASE, HALOACID DELAHOGENASE-RELATED"/>
    <property type="match status" value="1"/>
</dbReference>
<dbReference type="InterPro" id="IPR006439">
    <property type="entry name" value="HAD-SF_hydro_IA"/>
</dbReference>
<dbReference type="InterPro" id="IPR006328">
    <property type="entry name" value="2-HAD"/>
</dbReference>
<dbReference type="SFLD" id="SFLDS00003">
    <property type="entry name" value="Haloacid_Dehalogenase"/>
    <property type="match status" value="1"/>
</dbReference>
<dbReference type="Gene3D" id="3.40.50.1000">
    <property type="entry name" value="HAD superfamily/HAD-like"/>
    <property type="match status" value="1"/>
</dbReference>
<evidence type="ECO:0008006" key="5">
    <source>
        <dbReference type="Google" id="ProtNLM"/>
    </source>
</evidence>
<dbReference type="InterPro" id="IPR036412">
    <property type="entry name" value="HAD-like_sf"/>
</dbReference>
<dbReference type="EMBL" id="JAAVMX010000002">
    <property type="protein sequence ID" value="KAF4511914.1"/>
    <property type="molecule type" value="Genomic_DNA"/>
</dbReference>
<dbReference type="PRINTS" id="PR00413">
    <property type="entry name" value="HADHALOGNASE"/>
</dbReference>
<dbReference type="InterPro" id="IPR023214">
    <property type="entry name" value="HAD_sf"/>
</dbReference>
<name>A0A8H4PWS3_9HYPO</name>
<keyword evidence="2" id="KW-0378">Hydrolase</keyword>
<dbReference type="InterPro" id="IPR023198">
    <property type="entry name" value="PGP-like_dom2"/>
</dbReference>
<sequence>MSPGAIPPLAQVKALVFDVFGTVVDWRTSVVDELSLRAHRKLCAPSSLPPDLASRLEAAAEDNTWHRFAQAWRDSYKVFTASFDPSRDTWKSIDRHHRDSLAALLREWGFDGLYSDAEIDSLSLVWHRLSPWPDSSDGLRALGSGGKLVTATLSNGNLALLRDLDDFGSLGFHRLLSAETFRAYKPDPATYLGAARELGLEPAHVAMVAAHLGDLKAARACRLRTIYIERPQEEAWDKDGDDYQQAREWVDLWLPEQDNGLLGLARRLPQISEAG</sequence>
<dbReference type="NCBIfam" id="TIGR01428">
    <property type="entry name" value="HAD_type_II"/>
    <property type="match status" value="1"/>
</dbReference>
<accession>A0A8H4PWS3</accession>
<evidence type="ECO:0000313" key="3">
    <source>
        <dbReference type="EMBL" id="KAF4511914.1"/>
    </source>
</evidence>
<dbReference type="OrthoDB" id="40579at2759"/>
<dbReference type="Proteomes" id="UP000557566">
    <property type="component" value="Unassembled WGS sequence"/>
</dbReference>
<gene>
    <name evidence="3" type="ORF">G6O67_001113</name>
</gene>
<comment type="similarity">
    <text evidence="1">Belongs to the HAD-like hydrolase superfamily. S-2-haloalkanoic acid dehalogenase family.</text>
</comment>
<evidence type="ECO:0000313" key="4">
    <source>
        <dbReference type="Proteomes" id="UP000557566"/>
    </source>
</evidence>
<dbReference type="GO" id="GO:0019120">
    <property type="term" value="F:hydrolase activity, acting on acid halide bonds, in C-halide compounds"/>
    <property type="evidence" value="ECO:0007669"/>
    <property type="project" value="InterPro"/>
</dbReference>
<dbReference type="PANTHER" id="PTHR43316:SF3">
    <property type="entry name" value="HALOACID DEHALOGENASE, TYPE II (AFU_ORTHOLOGUE AFUA_2G07750)-RELATED"/>
    <property type="match status" value="1"/>
</dbReference>
<comment type="caution">
    <text evidence="3">The sequence shown here is derived from an EMBL/GenBank/DDBJ whole genome shotgun (WGS) entry which is preliminary data.</text>
</comment>
<reference evidence="3 4" key="1">
    <citation type="journal article" date="2020" name="Genome Biol. Evol.">
        <title>A new high-quality draft genome assembly of the Chinese cordyceps Ophiocordyceps sinensis.</title>
        <authorList>
            <person name="Shu R."/>
            <person name="Zhang J."/>
            <person name="Meng Q."/>
            <person name="Zhang H."/>
            <person name="Zhou G."/>
            <person name="Li M."/>
            <person name="Wu P."/>
            <person name="Zhao Y."/>
            <person name="Chen C."/>
            <person name="Qin Q."/>
        </authorList>
    </citation>
    <scope>NUCLEOTIDE SEQUENCE [LARGE SCALE GENOMIC DNA]</scope>
    <source>
        <strain evidence="3 4">IOZ07</strain>
    </source>
</reference>
<keyword evidence="4" id="KW-1185">Reference proteome</keyword>
<dbReference type="Gene3D" id="1.10.150.240">
    <property type="entry name" value="Putative phosphatase, domain 2"/>
    <property type="match status" value="1"/>
</dbReference>
<evidence type="ECO:0000256" key="2">
    <source>
        <dbReference type="ARBA" id="ARBA00022801"/>
    </source>
</evidence>
<dbReference type="AlphaFoldDB" id="A0A8H4PWS3"/>
<dbReference type="Pfam" id="PF00702">
    <property type="entry name" value="Hydrolase"/>
    <property type="match status" value="1"/>
</dbReference>
<dbReference type="NCBIfam" id="TIGR01493">
    <property type="entry name" value="HAD-SF-IA-v2"/>
    <property type="match status" value="1"/>
</dbReference>
<evidence type="ECO:0000256" key="1">
    <source>
        <dbReference type="ARBA" id="ARBA00008106"/>
    </source>
</evidence>
<dbReference type="InterPro" id="IPR051540">
    <property type="entry name" value="S-2-haloacid_dehalogenase"/>
</dbReference>
<proteinExistence type="inferred from homology"/>
<protein>
    <recommendedName>
        <fullName evidence="5">Haloacid dehalogenase, type II</fullName>
    </recommendedName>
</protein>